<dbReference type="OrthoDB" id="2792702at2759"/>
<keyword evidence="2" id="KW-1133">Transmembrane helix</keyword>
<feature type="transmembrane region" description="Helical" evidence="2">
    <location>
        <begin position="182"/>
        <end position="209"/>
    </location>
</feature>
<accession>A0A4V4HEA4</accession>
<dbReference type="Proteomes" id="UP000297245">
    <property type="component" value="Unassembled WGS sequence"/>
</dbReference>
<evidence type="ECO:0000313" key="5">
    <source>
        <dbReference type="Proteomes" id="UP000297245"/>
    </source>
</evidence>
<feature type="transmembrane region" description="Helical" evidence="2">
    <location>
        <begin position="111"/>
        <end position="131"/>
    </location>
</feature>
<proteinExistence type="predicted"/>
<protein>
    <recommendedName>
        <fullName evidence="3">DUF6534 domain-containing protein</fullName>
    </recommendedName>
</protein>
<sequence>MSNASDTANVDQGTDISDSFSALFFGSIISFVRYGCTNLDISKQISGLDPDPVFLCASYFPRPEDLDSVSAQHVVYRLLNVACTCLVTVHLNNHLILHFGSDLSLLLQNSVPFQINTLLTTFIITAVDLFLAKQVHDLGQLHWSVGLTIAVTAVVAFCMSVVTTTITLVSESTAEQFLASRAGIAITATDNALFTLSELLASGGLAWSLHRSKTGIKRTDGILAKLFTWMVTRGALLSVIQLLQTILFFAQPFTLNWIPFHLFQSKLYVITTLSLLNSRKALRRRVNLFTSSYTESTGDHAISPHYSGGDRQRRGTIDIAYRLGPNGTDIPDGESALGVRSSQKDQEPSLNEQPETAFQMQKMPAGD</sequence>
<reference evidence="4 5" key="1">
    <citation type="journal article" date="2019" name="Nat. Ecol. Evol.">
        <title>Megaphylogeny resolves global patterns of mushroom evolution.</title>
        <authorList>
            <person name="Varga T."/>
            <person name="Krizsan K."/>
            <person name="Foldi C."/>
            <person name="Dima B."/>
            <person name="Sanchez-Garcia M."/>
            <person name="Sanchez-Ramirez S."/>
            <person name="Szollosi G.J."/>
            <person name="Szarkandi J.G."/>
            <person name="Papp V."/>
            <person name="Albert L."/>
            <person name="Andreopoulos W."/>
            <person name="Angelini C."/>
            <person name="Antonin V."/>
            <person name="Barry K.W."/>
            <person name="Bougher N.L."/>
            <person name="Buchanan P."/>
            <person name="Buyck B."/>
            <person name="Bense V."/>
            <person name="Catcheside P."/>
            <person name="Chovatia M."/>
            <person name="Cooper J."/>
            <person name="Damon W."/>
            <person name="Desjardin D."/>
            <person name="Finy P."/>
            <person name="Geml J."/>
            <person name="Haridas S."/>
            <person name="Hughes K."/>
            <person name="Justo A."/>
            <person name="Karasinski D."/>
            <person name="Kautmanova I."/>
            <person name="Kiss B."/>
            <person name="Kocsube S."/>
            <person name="Kotiranta H."/>
            <person name="LaButti K.M."/>
            <person name="Lechner B.E."/>
            <person name="Liimatainen K."/>
            <person name="Lipzen A."/>
            <person name="Lukacs Z."/>
            <person name="Mihaltcheva S."/>
            <person name="Morgado L.N."/>
            <person name="Niskanen T."/>
            <person name="Noordeloos M.E."/>
            <person name="Ohm R.A."/>
            <person name="Ortiz-Santana B."/>
            <person name="Ovrebo C."/>
            <person name="Racz N."/>
            <person name="Riley R."/>
            <person name="Savchenko A."/>
            <person name="Shiryaev A."/>
            <person name="Soop K."/>
            <person name="Spirin V."/>
            <person name="Szebenyi C."/>
            <person name="Tomsovsky M."/>
            <person name="Tulloss R.E."/>
            <person name="Uehling J."/>
            <person name="Grigoriev I.V."/>
            <person name="Vagvolgyi C."/>
            <person name="Papp T."/>
            <person name="Martin F.M."/>
            <person name="Miettinen O."/>
            <person name="Hibbett D.S."/>
            <person name="Nagy L.G."/>
        </authorList>
    </citation>
    <scope>NUCLEOTIDE SEQUENCE [LARGE SCALE GENOMIC DNA]</scope>
    <source>
        <strain evidence="4 5">CBS 962.96</strain>
    </source>
</reference>
<dbReference type="PANTHER" id="PTHR40465:SF1">
    <property type="entry name" value="DUF6534 DOMAIN-CONTAINING PROTEIN"/>
    <property type="match status" value="1"/>
</dbReference>
<feature type="transmembrane region" description="Helical" evidence="2">
    <location>
        <begin position="257"/>
        <end position="276"/>
    </location>
</feature>
<dbReference type="Pfam" id="PF20152">
    <property type="entry name" value="DUF6534"/>
    <property type="match status" value="1"/>
</dbReference>
<evidence type="ECO:0000256" key="1">
    <source>
        <dbReference type="SAM" id="MobiDB-lite"/>
    </source>
</evidence>
<name>A0A4V4HEA4_DENBC</name>
<keyword evidence="5" id="KW-1185">Reference proteome</keyword>
<keyword evidence="2" id="KW-0812">Transmembrane</keyword>
<keyword evidence="2" id="KW-0472">Membrane</keyword>
<dbReference type="AlphaFoldDB" id="A0A4V4HEA4"/>
<feature type="region of interest" description="Disordered" evidence="1">
    <location>
        <begin position="325"/>
        <end position="367"/>
    </location>
</feature>
<dbReference type="EMBL" id="ML179337">
    <property type="protein sequence ID" value="THU90355.1"/>
    <property type="molecule type" value="Genomic_DNA"/>
</dbReference>
<dbReference type="PANTHER" id="PTHR40465">
    <property type="entry name" value="CHROMOSOME 1, WHOLE GENOME SHOTGUN SEQUENCE"/>
    <property type="match status" value="1"/>
</dbReference>
<feature type="domain" description="DUF6534" evidence="3">
    <location>
        <begin position="198"/>
        <end position="280"/>
    </location>
</feature>
<evidence type="ECO:0000256" key="2">
    <source>
        <dbReference type="SAM" id="Phobius"/>
    </source>
</evidence>
<organism evidence="4 5">
    <name type="scientific">Dendrothele bispora (strain CBS 962.96)</name>
    <dbReference type="NCBI Taxonomy" id="1314807"/>
    <lineage>
        <taxon>Eukaryota</taxon>
        <taxon>Fungi</taxon>
        <taxon>Dikarya</taxon>
        <taxon>Basidiomycota</taxon>
        <taxon>Agaricomycotina</taxon>
        <taxon>Agaricomycetes</taxon>
        <taxon>Agaricomycetidae</taxon>
        <taxon>Agaricales</taxon>
        <taxon>Agaricales incertae sedis</taxon>
        <taxon>Dendrothele</taxon>
    </lineage>
</organism>
<feature type="transmembrane region" description="Helical" evidence="2">
    <location>
        <begin position="74"/>
        <end position="91"/>
    </location>
</feature>
<feature type="transmembrane region" description="Helical" evidence="2">
    <location>
        <begin position="143"/>
        <end position="162"/>
    </location>
</feature>
<feature type="compositionally biased region" description="Polar residues" evidence="1">
    <location>
        <begin position="348"/>
        <end position="359"/>
    </location>
</feature>
<evidence type="ECO:0000313" key="4">
    <source>
        <dbReference type="EMBL" id="THU90355.1"/>
    </source>
</evidence>
<dbReference type="InterPro" id="IPR045339">
    <property type="entry name" value="DUF6534"/>
</dbReference>
<evidence type="ECO:0000259" key="3">
    <source>
        <dbReference type="Pfam" id="PF20152"/>
    </source>
</evidence>
<feature type="transmembrane region" description="Helical" evidence="2">
    <location>
        <begin position="230"/>
        <end position="251"/>
    </location>
</feature>
<gene>
    <name evidence="4" type="ORF">K435DRAFT_864378</name>
</gene>